<dbReference type="EMBL" id="JBHTLU010000012">
    <property type="protein sequence ID" value="MFD1219975.1"/>
    <property type="molecule type" value="Genomic_DNA"/>
</dbReference>
<sequence>MKELITALLFMMIAVPLAGEIKFFPFHDTFRISLGTPVFFFFLLWIRTLPPFLSGLIVGFNVVLFRLLWDGFLHPNGLSIDELFQLHYPVFFYYTTYACLFQLLNLNKQPYQPLRVGALDIITETGATFAELAFRPTIIEDFIHWEAYGKIVLIAVVRSFFVLGLYNIIQLRQAVLNEEQQRRQNEHTLVLISNLYEESVQLKKTLKYAENITRDSYDLYRSLLRAEQAAEPGLIRLLAERALRISGQVHEIKKDNQRIYAGLSKLIHEQSSADYMGAGEIGRLIVSTNEKYAEALGKSIRFSLDVDEALPELHVFTLLTLVNNLVANSVEAMDKEGFILIRAFLKGEYIQIHVIDNGPGIPVKRRERIFTPGYTTKYDLSGTPSTGMGLFYIQEVAESLGGKIELREDSREGETMFTITLPVQQVIKRG</sequence>
<dbReference type="SMART" id="SM00387">
    <property type="entry name" value="HATPase_c"/>
    <property type="match status" value="1"/>
</dbReference>
<dbReference type="SUPFAM" id="SSF55874">
    <property type="entry name" value="ATPase domain of HSP90 chaperone/DNA topoisomerase II/histidine kinase"/>
    <property type="match status" value="1"/>
</dbReference>
<dbReference type="Proteomes" id="UP001597180">
    <property type="component" value="Unassembled WGS sequence"/>
</dbReference>
<dbReference type="InterPro" id="IPR050980">
    <property type="entry name" value="2C_sensor_his_kinase"/>
</dbReference>
<comment type="catalytic activity">
    <reaction evidence="1">
        <text>ATP + protein L-histidine = ADP + protein N-phospho-L-histidine.</text>
        <dbReference type="EC" id="2.7.13.3"/>
    </reaction>
</comment>
<dbReference type="GO" id="GO:0004673">
    <property type="term" value="F:protein histidine kinase activity"/>
    <property type="evidence" value="ECO:0007669"/>
    <property type="project" value="UniProtKB-EC"/>
</dbReference>
<name>A0ABW3UK37_9BACL</name>
<evidence type="ECO:0000256" key="8">
    <source>
        <dbReference type="ARBA" id="ARBA00023012"/>
    </source>
</evidence>
<dbReference type="PRINTS" id="PR00344">
    <property type="entry name" value="BCTRLSENSOR"/>
</dbReference>
<keyword evidence="9" id="KW-0472">Membrane</keyword>
<evidence type="ECO:0000256" key="7">
    <source>
        <dbReference type="ARBA" id="ARBA00022840"/>
    </source>
</evidence>
<protein>
    <recommendedName>
        <fullName evidence="2">histidine kinase</fullName>
        <ecNumber evidence="2">2.7.13.3</ecNumber>
    </recommendedName>
</protein>
<evidence type="ECO:0000256" key="3">
    <source>
        <dbReference type="ARBA" id="ARBA00022553"/>
    </source>
</evidence>
<evidence type="ECO:0000256" key="2">
    <source>
        <dbReference type="ARBA" id="ARBA00012438"/>
    </source>
</evidence>
<evidence type="ECO:0000313" key="11">
    <source>
        <dbReference type="EMBL" id="MFD1219975.1"/>
    </source>
</evidence>
<evidence type="ECO:0000256" key="4">
    <source>
        <dbReference type="ARBA" id="ARBA00022679"/>
    </source>
</evidence>
<keyword evidence="7" id="KW-0067">ATP-binding</keyword>
<evidence type="ECO:0000256" key="1">
    <source>
        <dbReference type="ARBA" id="ARBA00000085"/>
    </source>
</evidence>
<dbReference type="Gene3D" id="3.30.565.10">
    <property type="entry name" value="Histidine kinase-like ATPase, C-terminal domain"/>
    <property type="match status" value="1"/>
</dbReference>
<evidence type="ECO:0000256" key="6">
    <source>
        <dbReference type="ARBA" id="ARBA00022777"/>
    </source>
</evidence>
<dbReference type="Pfam" id="PF02518">
    <property type="entry name" value="HATPase_c"/>
    <property type="match status" value="1"/>
</dbReference>
<dbReference type="CDD" id="cd00075">
    <property type="entry name" value="HATPase"/>
    <property type="match status" value="1"/>
</dbReference>
<dbReference type="PANTHER" id="PTHR44936">
    <property type="entry name" value="SENSOR PROTEIN CREC"/>
    <property type="match status" value="1"/>
</dbReference>
<accession>A0ABW3UK37</accession>
<comment type="caution">
    <text evidence="11">The sequence shown here is derived from an EMBL/GenBank/DDBJ whole genome shotgun (WGS) entry which is preliminary data.</text>
</comment>
<keyword evidence="9" id="KW-0812">Transmembrane</keyword>
<feature type="transmembrane region" description="Helical" evidence="9">
    <location>
        <begin position="89"/>
        <end position="106"/>
    </location>
</feature>
<dbReference type="RefSeq" id="WP_225948013.1">
    <property type="nucleotide sequence ID" value="NZ_BAABJG010000055.1"/>
</dbReference>
<dbReference type="InterPro" id="IPR005467">
    <property type="entry name" value="His_kinase_dom"/>
</dbReference>
<feature type="transmembrane region" description="Helical" evidence="9">
    <location>
        <begin position="151"/>
        <end position="169"/>
    </location>
</feature>
<dbReference type="PANTHER" id="PTHR44936:SF9">
    <property type="entry name" value="SENSOR PROTEIN CREC"/>
    <property type="match status" value="1"/>
</dbReference>
<keyword evidence="4 11" id="KW-0808">Transferase</keyword>
<keyword evidence="9" id="KW-1133">Transmembrane helix</keyword>
<reference evidence="12" key="1">
    <citation type="journal article" date="2019" name="Int. J. Syst. Evol. Microbiol.">
        <title>The Global Catalogue of Microorganisms (GCM) 10K type strain sequencing project: providing services to taxonomists for standard genome sequencing and annotation.</title>
        <authorList>
            <consortium name="The Broad Institute Genomics Platform"/>
            <consortium name="The Broad Institute Genome Sequencing Center for Infectious Disease"/>
            <person name="Wu L."/>
            <person name="Ma J."/>
        </authorList>
    </citation>
    <scope>NUCLEOTIDE SEQUENCE [LARGE SCALE GENOMIC DNA]</scope>
    <source>
        <strain evidence="12">CCUG 53270</strain>
    </source>
</reference>
<feature type="domain" description="Histidine kinase" evidence="10">
    <location>
        <begin position="318"/>
        <end position="425"/>
    </location>
</feature>
<dbReference type="EC" id="2.7.13.3" evidence="2"/>
<proteinExistence type="predicted"/>
<dbReference type="InterPro" id="IPR003594">
    <property type="entry name" value="HATPase_dom"/>
</dbReference>
<organism evidence="11 12">
    <name type="scientific">Paenibacillus vulneris</name>
    <dbReference type="NCBI Taxonomy" id="1133364"/>
    <lineage>
        <taxon>Bacteria</taxon>
        <taxon>Bacillati</taxon>
        <taxon>Bacillota</taxon>
        <taxon>Bacilli</taxon>
        <taxon>Bacillales</taxon>
        <taxon>Paenibacillaceae</taxon>
        <taxon>Paenibacillus</taxon>
    </lineage>
</organism>
<dbReference type="InterPro" id="IPR004358">
    <property type="entry name" value="Sig_transdc_His_kin-like_C"/>
</dbReference>
<keyword evidence="5" id="KW-0547">Nucleotide-binding</keyword>
<dbReference type="PROSITE" id="PS50109">
    <property type="entry name" value="HIS_KIN"/>
    <property type="match status" value="1"/>
</dbReference>
<feature type="transmembrane region" description="Helical" evidence="9">
    <location>
        <begin position="52"/>
        <end position="69"/>
    </location>
</feature>
<keyword evidence="6 11" id="KW-0418">Kinase</keyword>
<keyword evidence="3" id="KW-0597">Phosphoprotein</keyword>
<evidence type="ECO:0000313" key="12">
    <source>
        <dbReference type="Proteomes" id="UP001597180"/>
    </source>
</evidence>
<dbReference type="InterPro" id="IPR036890">
    <property type="entry name" value="HATPase_C_sf"/>
</dbReference>
<keyword evidence="8" id="KW-0902">Two-component regulatory system</keyword>
<evidence type="ECO:0000256" key="5">
    <source>
        <dbReference type="ARBA" id="ARBA00022741"/>
    </source>
</evidence>
<evidence type="ECO:0000256" key="9">
    <source>
        <dbReference type="SAM" id="Phobius"/>
    </source>
</evidence>
<gene>
    <name evidence="11" type="ORF">ACFQ4B_07585</name>
</gene>
<evidence type="ECO:0000259" key="10">
    <source>
        <dbReference type="PROSITE" id="PS50109"/>
    </source>
</evidence>
<keyword evidence="12" id="KW-1185">Reference proteome</keyword>